<evidence type="ECO:0000256" key="2">
    <source>
        <dbReference type="ARBA" id="ARBA00023027"/>
    </source>
</evidence>
<reference evidence="7" key="1">
    <citation type="journal article" date="2021" name="ISME J.">
        <title>Evolutionary origin and ecological implication of a unique nif island in free-living Bradyrhizobium lineages.</title>
        <authorList>
            <person name="Tao J."/>
        </authorList>
    </citation>
    <scope>NUCLEOTIDE SEQUENCE [LARGE SCALE GENOMIC DNA]</scope>
    <source>
        <strain evidence="7">SZCCT0434</strain>
    </source>
</reference>
<dbReference type="CDD" id="cd12156">
    <property type="entry name" value="HPPR"/>
    <property type="match status" value="1"/>
</dbReference>
<dbReference type="Proteomes" id="UP001315278">
    <property type="component" value="Unassembled WGS sequence"/>
</dbReference>
<evidence type="ECO:0000256" key="3">
    <source>
        <dbReference type="RuleBase" id="RU003719"/>
    </source>
</evidence>
<evidence type="ECO:0000313" key="7">
    <source>
        <dbReference type="Proteomes" id="UP001315278"/>
    </source>
</evidence>
<dbReference type="PANTHER" id="PTHR10996:SF178">
    <property type="entry name" value="2-HYDROXYACID DEHYDROGENASE YGL185C-RELATED"/>
    <property type="match status" value="1"/>
</dbReference>
<dbReference type="InterPro" id="IPR050223">
    <property type="entry name" value="D-isomer_2-hydroxyacid_DH"/>
</dbReference>
<dbReference type="InterPro" id="IPR006140">
    <property type="entry name" value="D-isomer_DH_NAD-bd"/>
</dbReference>
<name>A0ABS5FUB5_9BRAD</name>
<evidence type="ECO:0000313" key="6">
    <source>
        <dbReference type="EMBL" id="MBR0800434.1"/>
    </source>
</evidence>
<gene>
    <name evidence="6" type="ORF">JQ615_34210</name>
</gene>
<dbReference type="Pfam" id="PF00389">
    <property type="entry name" value="2-Hacid_dh"/>
    <property type="match status" value="1"/>
</dbReference>
<proteinExistence type="inferred from homology"/>
<comment type="caution">
    <text evidence="6">The sequence shown here is derived from an EMBL/GenBank/DDBJ whole genome shotgun (WGS) entry which is preliminary data.</text>
</comment>
<organism evidence="6 7">
    <name type="scientific">Bradyrhizobium jicamae</name>
    <dbReference type="NCBI Taxonomy" id="280332"/>
    <lineage>
        <taxon>Bacteria</taxon>
        <taxon>Pseudomonadati</taxon>
        <taxon>Pseudomonadota</taxon>
        <taxon>Alphaproteobacteria</taxon>
        <taxon>Hyphomicrobiales</taxon>
        <taxon>Nitrobacteraceae</taxon>
        <taxon>Bradyrhizobium</taxon>
    </lineage>
</organism>
<dbReference type="SUPFAM" id="SSF51735">
    <property type="entry name" value="NAD(P)-binding Rossmann-fold domains"/>
    <property type="match status" value="1"/>
</dbReference>
<dbReference type="Pfam" id="PF02826">
    <property type="entry name" value="2-Hacid_dh_C"/>
    <property type="match status" value="1"/>
</dbReference>
<dbReference type="SUPFAM" id="SSF52283">
    <property type="entry name" value="Formate/glycerate dehydrogenase catalytic domain-like"/>
    <property type="match status" value="1"/>
</dbReference>
<keyword evidence="2" id="KW-0520">NAD</keyword>
<dbReference type="EMBL" id="JAFCJH010000054">
    <property type="protein sequence ID" value="MBR0800434.1"/>
    <property type="molecule type" value="Genomic_DNA"/>
</dbReference>
<comment type="similarity">
    <text evidence="3">Belongs to the D-isomer specific 2-hydroxyacid dehydrogenase family.</text>
</comment>
<dbReference type="InterPro" id="IPR036291">
    <property type="entry name" value="NAD(P)-bd_dom_sf"/>
</dbReference>
<keyword evidence="1 3" id="KW-0560">Oxidoreductase</keyword>
<evidence type="ECO:0000256" key="1">
    <source>
        <dbReference type="ARBA" id="ARBA00023002"/>
    </source>
</evidence>
<dbReference type="RefSeq" id="WP_212494827.1">
    <property type="nucleotide sequence ID" value="NZ_JAFCJH010000054.1"/>
</dbReference>
<protein>
    <submittedName>
        <fullName evidence="6">2-hydroxyacid dehydrogenase</fullName>
    </submittedName>
</protein>
<dbReference type="Gene3D" id="3.40.50.720">
    <property type="entry name" value="NAD(P)-binding Rossmann-like Domain"/>
    <property type="match status" value="2"/>
</dbReference>
<sequence>MKPDILLIEPMMATIEQSLDQNYVVHRFFTSSDPMRLLNDVGGRIRGIATGGGAGVSPAIFDALPKLEIIAINGVGTDAVDLNKAKARGVRVTTTPNVLTDDVADLGIALLLAVSRGLCVGDRFVRDGHWARQAALPLARKITGKRLGIFGMGRIGRAIARRAEPFDMKIAYTDLNPVADVSYDFVPDAIALASRSDFFVIAAAGGPQSKSAIGHRVFEALGPDGFVVNVARGSVVDEEALVSALVERRIAGAGLDVFADEPNVPSALLGLDNVVLQPHRASATIETRIAMGELVLANLAAHFAGVPLKTPVI</sequence>
<keyword evidence="7" id="KW-1185">Reference proteome</keyword>
<evidence type="ECO:0000259" key="4">
    <source>
        <dbReference type="Pfam" id="PF00389"/>
    </source>
</evidence>
<dbReference type="InterPro" id="IPR006139">
    <property type="entry name" value="D-isomer_2_OHA_DH_cat_dom"/>
</dbReference>
<accession>A0ABS5FUB5</accession>
<feature type="domain" description="D-isomer specific 2-hydroxyacid dehydrogenase catalytic" evidence="4">
    <location>
        <begin position="6"/>
        <end position="312"/>
    </location>
</feature>
<feature type="domain" description="D-isomer specific 2-hydroxyacid dehydrogenase NAD-binding" evidence="5">
    <location>
        <begin position="108"/>
        <end position="281"/>
    </location>
</feature>
<evidence type="ECO:0000259" key="5">
    <source>
        <dbReference type="Pfam" id="PF02826"/>
    </source>
</evidence>
<dbReference type="PANTHER" id="PTHR10996">
    <property type="entry name" value="2-HYDROXYACID DEHYDROGENASE-RELATED"/>
    <property type="match status" value="1"/>
</dbReference>